<name>A0A6N2K106_SALVM</name>
<organism evidence="1">
    <name type="scientific">Salix viminalis</name>
    <name type="common">Common osier</name>
    <name type="synonym">Basket willow</name>
    <dbReference type="NCBI Taxonomy" id="40686"/>
    <lineage>
        <taxon>Eukaryota</taxon>
        <taxon>Viridiplantae</taxon>
        <taxon>Streptophyta</taxon>
        <taxon>Embryophyta</taxon>
        <taxon>Tracheophyta</taxon>
        <taxon>Spermatophyta</taxon>
        <taxon>Magnoliopsida</taxon>
        <taxon>eudicotyledons</taxon>
        <taxon>Gunneridae</taxon>
        <taxon>Pentapetalae</taxon>
        <taxon>rosids</taxon>
        <taxon>fabids</taxon>
        <taxon>Malpighiales</taxon>
        <taxon>Salicaceae</taxon>
        <taxon>Saliceae</taxon>
        <taxon>Salix</taxon>
    </lineage>
</organism>
<dbReference type="EMBL" id="CAADRP010000014">
    <property type="protein sequence ID" value="VFU21687.1"/>
    <property type="molecule type" value="Genomic_DNA"/>
</dbReference>
<gene>
    <name evidence="1" type="ORF">SVIM_LOCUS16080</name>
</gene>
<sequence>MPCQHFKGLHHFVGSSTSCANNFTGVIVNDRKLKERKKDINLWSLHLCSDLSLIVCELPSRLASFAEAIVKPFLLSGQFL</sequence>
<proteinExistence type="predicted"/>
<evidence type="ECO:0000313" key="1">
    <source>
        <dbReference type="EMBL" id="VFU21687.1"/>
    </source>
</evidence>
<dbReference type="PROSITE" id="PS51257">
    <property type="entry name" value="PROKAR_LIPOPROTEIN"/>
    <property type="match status" value="1"/>
</dbReference>
<reference evidence="1" key="1">
    <citation type="submission" date="2019-03" db="EMBL/GenBank/DDBJ databases">
        <authorList>
            <person name="Mank J."/>
            <person name="Almeida P."/>
        </authorList>
    </citation>
    <scope>NUCLEOTIDE SEQUENCE</scope>
    <source>
        <strain evidence="1">78183</strain>
    </source>
</reference>
<accession>A0A6N2K106</accession>
<protein>
    <submittedName>
        <fullName evidence="1">Uncharacterized protein</fullName>
    </submittedName>
</protein>
<dbReference type="AlphaFoldDB" id="A0A6N2K106"/>